<dbReference type="FunFam" id="1.10.630.10:FF:000018">
    <property type="entry name" value="Cytochrome P450 monooxygenase"/>
    <property type="match status" value="1"/>
</dbReference>
<dbReference type="InterPro" id="IPR036396">
    <property type="entry name" value="Cyt_P450_sf"/>
</dbReference>
<dbReference type="Proteomes" id="UP000597444">
    <property type="component" value="Unassembled WGS sequence"/>
</dbReference>
<evidence type="ECO:0000256" key="1">
    <source>
        <dbReference type="ARBA" id="ARBA00010617"/>
    </source>
</evidence>
<keyword evidence="4 7" id="KW-0560">Oxidoreductase</keyword>
<evidence type="ECO:0000256" key="3">
    <source>
        <dbReference type="ARBA" id="ARBA00022723"/>
    </source>
</evidence>
<keyword evidence="2 7" id="KW-0349">Heme</keyword>
<gene>
    <name evidence="8" type="primary">pksS_1</name>
    <name evidence="8" type="ORF">KSF_011370</name>
</gene>
<evidence type="ECO:0000256" key="4">
    <source>
        <dbReference type="ARBA" id="ARBA00023002"/>
    </source>
</evidence>
<dbReference type="GO" id="GO:0005506">
    <property type="term" value="F:iron ion binding"/>
    <property type="evidence" value="ECO:0007669"/>
    <property type="project" value="InterPro"/>
</dbReference>
<dbReference type="PANTHER" id="PTHR46696:SF1">
    <property type="entry name" value="CYTOCHROME P450 YJIB-RELATED"/>
    <property type="match status" value="1"/>
</dbReference>
<dbReference type="RefSeq" id="WP_220202009.1">
    <property type="nucleotide sequence ID" value="NZ_BNJK01000001.1"/>
</dbReference>
<name>A0A8J3MXL0_9CHLR</name>
<dbReference type="GO" id="GO:0020037">
    <property type="term" value="F:heme binding"/>
    <property type="evidence" value="ECO:0007669"/>
    <property type="project" value="InterPro"/>
</dbReference>
<accession>A0A8J3MXL0</accession>
<comment type="similarity">
    <text evidence="1 7">Belongs to the cytochrome P450 family.</text>
</comment>
<evidence type="ECO:0000313" key="8">
    <source>
        <dbReference type="EMBL" id="GHO91089.1"/>
    </source>
</evidence>
<dbReference type="Pfam" id="PF00067">
    <property type="entry name" value="p450"/>
    <property type="match status" value="1"/>
</dbReference>
<evidence type="ECO:0000256" key="2">
    <source>
        <dbReference type="ARBA" id="ARBA00022617"/>
    </source>
</evidence>
<dbReference type="InterPro" id="IPR001128">
    <property type="entry name" value="Cyt_P450"/>
</dbReference>
<dbReference type="SUPFAM" id="SSF48264">
    <property type="entry name" value="Cytochrome P450"/>
    <property type="match status" value="1"/>
</dbReference>
<dbReference type="EMBL" id="BNJK01000001">
    <property type="protein sequence ID" value="GHO91089.1"/>
    <property type="molecule type" value="Genomic_DNA"/>
</dbReference>
<dbReference type="InterPro" id="IPR002397">
    <property type="entry name" value="Cyt_P450_B"/>
</dbReference>
<dbReference type="InterPro" id="IPR017972">
    <property type="entry name" value="Cyt_P450_CS"/>
</dbReference>
<evidence type="ECO:0000256" key="5">
    <source>
        <dbReference type="ARBA" id="ARBA00023004"/>
    </source>
</evidence>
<proteinExistence type="inferred from homology"/>
<reference evidence="8" key="1">
    <citation type="submission" date="2020-10" db="EMBL/GenBank/DDBJ databases">
        <title>Taxonomic study of unclassified bacteria belonging to the class Ktedonobacteria.</title>
        <authorList>
            <person name="Yabe S."/>
            <person name="Wang C.M."/>
            <person name="Zheng Y."/>
            <person name="Sakai Y."/>
            <person name="Cavaletti L."/>
            <person name="Monciardini P."/>
            <person name="Donadio S."/>
        </authorList>
    </citation>
    <scope>NUCLEOTIDE SEQUENCE</scope>
    <source>
        <strain evidence="8">ID150040</strain>
    </source>
</reference>
<evidence type="ECO:0000313" key="9">
    <source>
        <dbReference type="Proteomes" id="UP000597444"/>
    </source>
</evidence>
<dbReference type="Gene3D" id="1.10.630.10">
    <property type="entry name" value="Cytochrome P450"/>
    <property type="match status" value="1"/>
</dbReference>
<keyword evidence="5 7" id="KW-0408">Iron</keyword>
<dbReference type="PROSITE" id="PS00086">
    <property type="entry name" value="CYTOCHROME_P450"/>
    <property type="match status" value="1"/>
</dbReference>
<keyword evidence="6 7" id="KW-0503">Monooxygenase</keyword>
<dbReference type="GO" id="GO:0016705">
    <property type="term" value="F:oxidoreductase activity, acting on paired donors, with incorporation or reduction of molecular oxygen"/>
    <property type="evidence" value="ECO:0007669"/>
    <property type="project" value="InterPro"/>
</dbReference>
<sequence length="410" mass="47240">MTQTNEYQLGQEYHPLQEEQLENPYRLYGQMREKEPITFSPELGAWLITRYKDMRSVLSQPEIFSSRDVKNPVTALSPAALAVLMRGYPMLPISIDSDGLNHQRFRQPHLQGLAPARLAPYEDFIRALVNRLIDTFIDDRQAELLEQFAYPLPLEVMFRLFNIPQERMAETKQWCLDLVDLLYGNLTEERQVECAKSVVAFQHYIAEFVNEQRKNPKEDLIGFHITHQTPGADPLSLEELIAVICGFIMAGHRTTVDLIGNGLVLLLQPNTRWQKLSAHPELIRPAIEEVLRYDSPVHALFRTTTREVKIENVLLPQGARLLLLFGSANRDEEQFPNAHLFEMERHPNHHLGFSYGPHFCAGAPLARMEVRIAFEVLSQRIPNLRLKSGQKLTRTPVLAFRGYQKIEAEW</sequence>
<evidence type="ECO:0000256" key="6">
    <source>
        <dbReference type="ARBA" id="ARBA00023033"/>
    </source>
</evidence>
<evidence type="ECO:0000256" key="7">
    <source>
        <dbReference type="RuleBase" id="RU000461"/>
    </source>
</evidence>
<protein>
    <submittedName>
        <fullName evidence="8">Polyketide biosynthesis cytochrome P450 PksS</fullName>
    </submittedName>
</protein>
<keyword evidence="9" id="KW-1185">Reference proteome</keyword>
<comment type="caution">
    <text evidence="8">The sequence shown here is derived from an EMBL/GenBank/DDBJ whole genome shotgun (WGS) entry which is preliminary data.</text>
</comment>
<keyword evidence="3 7" id="KW-0479">Metal-binding</keyword>
<dbReference type="PANTHER" id="PTHR46696">
    <property type="entry name" value="P450, PUTATIVE (EUROFUNG)-RELATED"/>
    <property type="match status" value="1"/>
</dbReference>
<organism evidence="8 9">
    <name type="scientific">Reticulibacter mediterranei</name>
    <dbReference type="NCBI Taxonomy" id="2778369"/>
    <lineage>
        <taxon>Bacteria</taxon>
        <taxon>Bacillati</taxon>
        <taxon>Chloroflexota</taxon>
        <taxon>Ktedonobacteria</taxon>
        <taxon>Ktedonobacterales</taxon>
        <taxon>Reticulibacteraceae</taxon>
        <taxon>Reticulibacter</taxon>
    </lineage>
</organism>
<dbReference type="GO" id="GO:0004497">
    <property type="term" value="F:monooxygenase activity"/>
    <property type="evidence" value="ECO:0007669"/>
    <property type="project" value="UniProtKB-KW"/>
</dbReference>
<dbReference type="PRINTS" id="PR00359">
    <property type="entry name" value="BP450"/>
</dbReference>
<dbReference type="AlphaFoldDB" id="A0A8J3MXL0"/>